<feature type="coiled-coil region" evidence="1">
    <location>
        <begin position="32"/>
        <end position="66"/>
    </location>
</feature>
<proteinExistence type="predicted"/>
<evidence type="ECO:0000256" key="1">
    <source>
        <dbReference type="SAM" id="Coils"/>
    </source>
</evidence>
<gene>
    <name evidence="2" type="ORF">MACH08_05110</name>
</gene>
<reference evidence="2 3" key="1">
    <citation type="submission" date="2023-02" db="EMBL/GenBank/DDBJ databases">
        <title>Oceanobacillus kimchii IFOP_LL358 isolated form Alexandrium catenella lab strain.</title>
        <authorList>
            <person name="Gajardo G."/>
            <person name="Ueki S."/>
            <person name="Maruyama F."/>
        </authorList>
    </citation>
    <scope>NUCLEOTIDE SEQUENCE [LARGE SCALE GENOMIC DNA]</scope>
    <source>
        <strain evidence="2 3">IFOP_LL358</strain>
    </source>
</reference>
<evidence type="ECO:0000313" key="2">
    <source>
        <dbReference type="EMBL" id="GLO64727.1"/>
    </source>
</evidence>
<keyword evidence="1" id="KW-0175">Coiled coil</keyword>
<evidence type="ECO:0000313" key="3">
    <source>
        <dbReference type="Proteomes" id="UP001275436"/>
    </source>
</evidence>
<name>A0ABQ5TF44_9BACI</name>
<keyword evidence="3" id="KW-1185">Reference proteome</keyword>
<dbReference type="Proteomes" id="UP001275436">
    <property type="component" value="Unassembled WGS sequence"/>
</dbReference>
<dbReference type="RefSeq" id="WP_317957662.1">
    <property type="nucleotide sequence ID" value="NZ_BSKO01000001.1"/>
</dbReference>
<protein>
    <submittedName>
        <fullName evidence="2">Uncharacterized protein</fullName>
    </submittedName>
</protein>
<organism evidence="2 3">
    <name type="scientific">Oceanobacillus kimchii</name>
    <dbReference type="NCBI Taxonomy" id="746691"/>
    <lineage>
        <taxon>Bacteria</taxon>
        <taxon>Bacillati</taxon>
        <taxon>Bacillota</taxon>
        <taxon>Bacilli</taxon>
        <taxon>Bacillales</taxon>
        <taxon>Bacillaceae</taxon>
        <taxon>Oceanobacillus</taxon>
    </lineage>
</organism>
<sequence length="102" mass="12411">MSRLEEIIQYEHTTPKGRHYVGFKSEEDFKRLIAQTQKTDELQAKVDELEKQIKRHRKEKYECMKNKQHYKQTLEELREKTKESVWHADIYIIVSEALEESE</sequence>
<accession>A0ABQ5TF44</accession>
<dbReference type="EMBL" id="BSKO01000001">
    <property type="protein sequence ID" value="GLO64727.1"/>
    <property type="molecule type" value="Genomic_DNA"/>
</dbReference>
<comment type="caution">
    <text evidence="2">The sequence shown here is derived from an EMBL/GenBank/DDBJ whole genome shotgun (WGS) entry which is preliminary data.</text>
</comment>